<dbReference type="KEGG" id="parq:DSM112329_04534"/>
<evidence type="ECO:0000259" key="3">
    <source>
        <dbReference type="Pfam" id="PF02470"/>
    </source>
</evidence>
<gene>
    <name evidence="4" type="ORF">DSM112329_04534</name>
</gene>
<dbReference type="PANTHER" id="PTHR33371:SF4">
    <property type="entry name" value="INTERMEMBRANE PHOSPHOLIPID TRANSPORT SYSTEM BINDING PROTEIN MLAD"/>
    <property type="match status" value="1"/>
</dbReference>
<keyword evidence="2" id="KW-0472">Membrane</keyword>
<feature type="transmembrane region" description="Helical" evidence="2">
    <location>
        <begin position="15"/>
        <end position="33"/>
    </location>
</feature>
<dbReference type="InterPro" id="IPR003399">
    <property type="entry name" value="Mce/MlaD"/>
</dbReference>
<dbReference type="PANTHER" id="PTHR33371">
    <property type="entry name" value="INTERMEMBRANE PHOSPHOLIPID TRANSPORT SYSTEM BINDING PROTEIN MLAD-RELATED"/>
    <property type="match status" value="1"/>
</dbReference>
<evidence type="ECO:0000256" key="1">
    <source>
        <dbReference type="SAM" id="MobiDB-lite"/>
    </source>
</evidence>
<accession>A0AAU7B0Y3</accession>
<dbReference type="RefSeq" id="WP_354698836.1">
    <property type="nucleotide sequence ID" value="NZ_CP114014.1"/>
</dbReference>
<evidence type="ECO:0000313" key="4">
    <source>
        <dbReference type="EMBL" id="XAY07646.1"/>
    </source>
</evidence>
<keyword evidence="2" id="KW-0812">Transmembrane</keyword>
<dbReference type="Pfam" id="PF02470">
    <property type="entry name" value="MlaD"/>
    <property type="match status" value="1"/>
</dbReference>
<evidence type="ECO:0000256" key="2">
    <source>
        <dbReference type="SAM" id="Phobius"/>
    </source>
</evidence>
<dbReference type="AlphaFoldDB" id="A0AAU7B0Y3"/>
<organism evidence="4">
    <name type="scientific">Paraconexibacter sp. AEG42_29</name>
    <dbReference type="NCBI Taxonomy" id="2997339"/>
    <lineage>
        <taxon>Bacteria</taxon>
        <taxon>Bacillati</taxon>
        <taxon>Actinomycetota</taxon>
        <taxon>Thermoleophilia</taxon>
        <taxon>Solirubrobacterales</taxon>
        <taxon>Paraconexibacteraceae</taxon>
        <taxon>Paraconexibacter</taxon>
    </lineage>
</organism>
<sequence length="493" mass="52822">MTKDRRSPVGWLLDNPWAVVFAAVFIWFVLWVMGTRKTEHQIKANFSSAFNLVPGLAISVDGIEVGKIGSVEYKDGKSLVEIGINDEKYWPLHEGTKVISRWGTTIGSGTRRLDLEPGPATNPEIKQDGIIPTADTQPAVDVDLVLNTLNKKVRGSLTSWQKGMGASFKDKEKDVGAILENAPEGTGAATDVLSDLATDTFALRALVRNGHRATSTLASRDENVRNLVTVAARTFATFAANTKGTQDSIAELTPTLTQARSSLRRVDGSIDNLDGLITALRPGAKALVPLAAAARPAFADLRSIVPTTVQTLQTGTKTAPKITQLLRTGTPTVTRASSVLTDLAPMVACIRPYAPELGGAFVGLATSHQTYDLKNGQFIGLDSIVDPTAPPMFRGRIEKVNGQDKIVQYGLRAQPQLSTSSAEFAQIPGVTDSSTFSAGEGNIKQYAFPRPPGYSAGKPQFIPECGYTKENLDPFKDPESAKNIAKFKAEGGK</sequence>
<dbReference type="InterPro" id="IPR052336">
    <property type="entry name" value="MlaD_Phospholipid_Transporter"/>
</dbReference>
<feature type="region of interest" description="Disordered" evidence="1">
    <location>
        <begin position="110"/>
        <end position="129"/>
    </location>
</feature>
<proteinExistence type="predicted"/>
<feature type="domain" description="Mce/MlaD" evidence="3">
    <location>
        <begin position="41"/>
        <end position="116"/>
    </location>
</feature>
<reference evidence="4" key="1">
    <citation type="submission" date="2022-12" db="EMBL/GenBank/DDBJ databases">
        <title>Paraconexibacter alkalitolerans sp. nov. and Baekduia alba sp. nov., isolated from soil and emended description of the genera Paraconexibacter (Chun et al., 2020) and Baekduia (An et al., 2020).</title>
        <authorList>
            <person name="Vieira S."/>
            <person name="Huber K.J."/>
            <person name="Geppert A."/>
            <person name="Wolf J."/>
            <person name="Neumann-Schaal M."/>
            <person name="Muesken M."/>
            <person name="Overmann J."/>
        </authorList>
    </citation>
    <scope>NUCLEOTIDE SEQUENCE</scope>
    <source>
        <strain evidence="4">AEG42_29</strain>
    </source>
</reference>
<protein>
    <recommendedName>
        <fullName evidence="3">Mce/MlaD domain-containing protein</fullName>
    </recommendedName>
</protein>
<dbReference type="EMBL" id="CP114014">
    <property type="protein sequence ID" value="XAY07646.1"/>
    <property type="molecule type" value="Genomic_DNA"/>
</dbReference>
<name>A0AAU7B0Y3_9ACTN</name>
<keyword evidence="2" id="KW-1133">Transmembrane helix</keyword>